<feature type="region of interest" description="Disordered" evidence="1">
    <location>
        <begin position="1"/>
        <end position="61"/>
    </location>
</feature>
<evidence type="ECO:0000313" key="2">
    <source>
        <dbReference type="EMBL" id="AQU64965.1"/>
    </source>
</evidence>
<feature type="compositionally biased region" description="Acidic residues" evidence="1">
    <location>
        <begin position="384"/>
        <end position="395"/>
    </location>
</feature>
<evidence type="ECO:0000256" key="1">
    <source>
        <dbReference type="SAM" id="MobiDB-lite"/>
    </source>
</evidence>
<feature type="region of interest" description="Disordered" evidence="1">
    <location>
        <begin position="375"/>
        <end position="411"/>
    </location>
</feature>
<dbReference type="RefSeq" id="WP_078073436.1">
    <property type="nucleotide sequence ID" value="NZ_CP018047.1"/>
</dbReference>
<dbReference type="OrthoDB" id="3818700at2"/>
<accession>A0A1U9QMS6</accession>
<feature type="compositionally biased region" description="Pro residues" evidence="1">
    <location>
        <begin position="43"/>
        <end position="56"/>
    </location>
</feature>
<proteinExistence type="predicted"/>
<dbReference type="AlphaFoldDB" id="A0A1U9QMS6"/>
<dbReference type="EMBL" id="CP018047">
    <property type="protein sequence ID" value="AQU64965.1"/>
    <property type="molecule type" value="Genomic_DNA"/>
</dbReference>
<gene>
    <name evidence="2" type="ORF">BBN63_00460</name>
</gene>
<protein>
    <submittedName>
        <fullName evidence="2">Uncharacterized protein</fullName>
    </submittedName>
</protein>
<reference evidence="2 3" key="1">
    <citation type="submission" date="2016-11" db="EMBL/GenBank/DDBJ databases">
        <title>Complete genome sequence of Streptomyces niveus SCSIO 3406.</title>
        <authorList>
            <person name="Zhu Q."/>
            <person name="Cheng W."/>
            <person name="Song Y."/>
            <person name="Li Q."/>
            <person name="Ju J."/>
        </authorList>
    </citation>
    <scope>NUCLEOTIDE SEQUENCE [LARGE SCALE GENOMIC DNA]</scope>
    <source>
        <strain evidence="2 3">SCSIO 3406</strain>
    </source>
</reference>
<feature type="compositionally biased region" description="Low complexity" evidence="1">
    <location>
        <begin position="1"/>
        <end position="23"/>
    </location>
</feature>
<keyword evidence="3" id="KW-1185">Reference proteome</keyword>
<organism evidence="2 3">
    <name type="scientific">Streptomyces niveus</name>
    <name type="common">Streptomyces spheroides</name>
    <dbReference type="NCBI Taxonomy" id="193462"/>
    <lineage>
        <taxon>Bacteria</taxon>
        <taxon>Bacillati</taxon>
        <taxon>Actinomycetota</taxon>
        <taxon>Actinomycetes</taxon>
        <taxon>Kitasatosporales</taxon>
        <taxon>Streptomycetaceae</taxon>
        <taxon>Streptomyces</taxon>
    </lineage>
</organism>
<dbReference type="KEGG" id="snw:BBN63_00460"/>
<evidence type="ECO:0000313" key="3">
    <source>
        <dbReference type="Proteomes" id="UP000189677"/>
    </source>
</evidence>
<sequence length="411" mass="45149">MSGSEGTATAATTTSGDTATTAPGGAGIEQDSRPARRMRRLPPSAPPRPPGPPQLDFPPVKNGLDYLTSVVKHLDETESEVTPSDVKYAVLHLQAAVEVLFKARLLAEHWTLVFTHPGEANRKALEEATLNSVSTDKAIARLRNIVGVPITDKEQKALTRLTEDRNKLQHFGLTHNARAVEARAGAVLDFLIHFIEDQLLPYLDEPEMAETERELDGLREGLNNINSYVRERMNRIGGELKAEGVEARTIECVSCQETALVLQPRTTSGLPDGWGDRATCRFCSTSWPPQGLHIHFRGRPVWEEADICPMCGEAALGIDVRVRSEPEPVYFCFACSRIAKEIAPCDGCGKPMDVSDEGSAPLCRPCEDAWEPSPVAEYRPPYEDPADYGFDEDAEPPAYEDSWFPRKGDGA</sequence>
<name>A0A1U9QMS6_STRNV</name>
<dbReference type="Proteomes" id="UP000189677">
    <property type="component" value="Chromosome"/>
</dbReference>